<dbReference type="GeneID" id="301685695"/>
<accession>A0A5M3TFT1</accession>
<evidence type="ECO:0008006" key="3">
    <source>
        <dbReference type="Google" id="ProtNLM"/>
    </source>
</evidence>
<name>A0A5M3TFT1_LIMPL</name>
<sequence length="88" mass="10467">MTNDRDHLDEQLRRLPGFKEEVLDVSYMVRKLYYDIDQLYNYCFTDKLTKPYAQKQFLNQLEKFVTNTQEAGKLIPKLIEKIGGSDDE</sequence>
<keyword evidence="2" id="KW-1185">Reference proteome</keyword>
<dbReference type="Proteomes" id="UP000326169">
    <property type="component" value="Unassembled WGS sequence"/>
</dbReference>
<proteinExistence type="predicted"/>
<comment type="caution">
    <text evidence="1">The sequence shown here is derived from an EMBL/GenBank/DDBJ whole genome shotgun (WGS) entry which is preliminary data.</text>
</comment>
<gene>
    <name evidence="1" type="ORF">NIES46_50030</name>
</gene>
<evidence type="ECO:0000313" key="2">
    <source>
        <dbReference type="Proteomes" id="UP000326169"/>
    </source>
</evidence>
<organism evidence="1 2">
    <name type="scientific">Limnospira platensis NIES-46</name>
    <dbReference type="NCBI Taxonomy" id="1236695"/>
    <lineage>
        <taxon>Bacteria</taxon>
        <taxon>Bacillati</taxon>
        <taxon>Cyanobacteriota</taxon>
        <taxon>Cyanophyceae</taxon>
        <taxon>Oscillatoriophycideae</taxon>
        <taxon>Oscillatoriales</taxon>
        <taxon>Sirenicapillariaceae</taxon>
        <taxon>Limnospira</taxon>
    </lineage>
</organism>
<dbReference type="EMBL" id="BIMW01000303">
    <property type="protein sequence ID" value="GCE96928.1"/>
    <property type="molecule type" value="Genomic_DNA"/>
</dbReference>
<dbReference type="RefSeq" id="WP_006616135.1">
    <property type="nucleotide sequence ID" value="NZ_BIMW01000303.1"/>
</dbReference>
<protein>
    <recommendedName>
        <fullName evidence="3">Phage protein</fullName>
    </recommendedName>
</protein>
<reference evidence="1 2" key="1">
    <citation type="journal article" date="2019" name="J Genomics">
        <title>The Draft Genome of a Hydrogen-producing Cyanobacterium, Arthrospira platensis NIES-46.</title>
        <authorList>
            <person name="Suzuki S."/>
            <person name="Yamaguchi H."/>
            <person name="Kawachi M."/>
        </authorList>
    </citation>
    <scope>NUCLEOTIDE SEQUENCE [LARGE SCALE GENOMIC DNA]</scope>
    <source>
        <strain evidence="1 2">NIES-46</strain>
    </source>
</reference>
<evidence type="ECO:0000313" key="1">
    <source>
        <dbReference type="EMBL" id="GCE96928.1"/>
    </source>
</evidence>